<organism evidence="1">
    <name type="scientific">hydrothermal vent metagenome</name>
    <dbReference type="NCBI Taxonomy" id="652676"/>
    <lineage>
        <taxon>unclassified sequences</taxon>
        <taxon>metagenomes</taxon>
        <taxon>ecological metagenomes</taxon>
    </lineage>
</organism>
<gene>
    <name evidence="1" type="ORF">MNB_SV-14-1796</name>
</gene>
<reference evidence="1" key="1">
    <citation type="submission" date="2016-10" db="EMBL/GenBank/DDBJ databases">
        <authorList>
            <person name="de Groot N.N."/>
        </authorList>
    </citation>
    <scope>NUCLEOTIDE SEQUENCE</scope>
</reference>
<evidence type="ECO:0000313" key="1">
    <source>
        <dbReference type="EMBL" id="SFV66299.1"/>
    </source>
</evidence>
<dbReference type="AlphaFoldDB" id="A0A1W1CKL6"/>
<dbReference type="EMBL" id="FPHN01000201">
    <property type="protein sequence ID" value="SFV66299.1"/>
    <property type="molecule type" value="Genomic_DNA"/>
</dbReference>
<protein>
    <submittedName>
        <fullName evidence="1">Uncharacterized protein</fullName>
    </submittedName>
</protein>
<proteinExistence type="predicted"/>
<accession>A0A1W1CKL6</accession>
<name>A0A1W1CKL6_9ZZZZ</name>
<sequence length="637" mass="75903">MLYEIASEKITNINYEYKNMINIMELNLSTDKENIEIIIYSKTDLYIFTIKQKDIERIYESITQMECYKTREEALEEVKILLYKKDIDSKSPIKIEDEFVNGFRKLTLYLADKTSLEYQYDKERNRYCREKTPQQAKIMEILYEAETEELIKEKLFKISQDPYLFKWLLELEEYEVEDHNGLYSSVEEIAIQIINELDKTGEVLLEIANIQDISYKVIGYLEERGDKEQLKKLIPLLYSITDKSSYISLVEMFANQKIYEALESIKETMHIIEKDDYYFNELIKARAKLNDLSVIKELIVSQEENSYDDDIEKLINQLIEHYGEMRILDELQEEEKKEVTVKEAYLKLFKSKNKAIGYWALKQYQKKYNECLTLLKYLNSMGWHSKDFIAKELIKSSDDSLNLILKDALESEEFSNKSKYWIVYMLMKRGEDVSHYLKNLRGIKIETPSYISQRLRENIVRFWYKKSIAKTDIRWIIEGMELEKKRSHYNYKKSILKIKKRLKKYNHTIKKSQDCVEKWGMGWSTYHILTIDTPQKKSYKSSNSNCSVEVYDEIHISKVSNHAIYKLCAINFYKGEQQGACNPSISTNETKNRYFKKIIEEAGVNYLNKQEGNFHLPNFNIYFAGKRVENLLFFWMA</sequence>